<protein>
    <submittedName>
        <fullName evidence="6">Monosaccharide ABC transporter substrate-binding protein, CUT2 family</fullName>
    </submittedName>
</protein>
<evidence type="ECO:0000259" key="5">
    <source>
        <dbReference type="Pfam" id="PF13407"/>
    </source>
</evidence>
<accession>A0A1H7YMD9</accession>
<proteinExistence type="inferred from homology"/>
<evidence type="ECO:0000256" key="3">
    <source>
        <dbReference type="ARBA" id="ARBA00022729"/>
    </source>
</evidence>
<evidence type="ECO:0000256" key="2">
    <source>
        <dbReference type="ARBA" id="ARBA00007639"/>
    </source>
</evidence>
<feature type="signal peptide" evidence="4">
    <location>
        <begin position="1"/>
        <end position="19"/>
    </location>
</feature>
<dbReference type="Proteomes" id="UP000199158">
    <property type="component" value="Unassembled WGS sequence"/>
</dbReference>
<dbReference type="Gene3D" id="3.40.50.2300">
    <property type="match status" value="2"/>
</dbReference>
<dbReference type="PROSITE" id="PS51257">
    <property type="entry name" value="PROKAR_LIPOPROTEIN"/>
    <property type="match status" value="1"/>
</dbReference>
<feature type="chain" id="PRO_5038966714" evidence="4">
    <location>
        <begin position="20"/>
        <end position="338"/>
    </location>
</feature>
<gene>
    <name evidence="6" type="ORF">SAMN05216180_0134</name>
</gene>
<dbReference type="EMBL" id="FOCG01000001">
    <property type="protein sequence ID" value="SEM47402.1"/>
    <property type="molecule type" value="Genomic_DNA"/>
</dbReference>
<evidence type="ECO:0000313" key="7">
    <source>
        <dbReference type="Proteomes" id="UP000199158"/>
    </source>
</evidence>
<dbReference type="PANTHER" id="PTHR46847">
    <property type="entry name" value="D-ALLOSE-BINDING PERIPLASMIC PROTEIN-RELATED"/>
    <property type="match status" value="1"/>
</dbReference>
<dbReference type="CDD" id="cd20008">
    <property type="entry name" value="PBP1_ABC_sugar_binding-like"/>
    <property type="match status" value="1"/>
</dbReference>
<dbReference type="OrthoDB" id="9769193at2"/>
<dbReference type="AlphaFoldDB" id="A0A1H7YMD9"/>
<evidence type="ECO:0000313" key="6">
    <source>
        <dbReference type="EMBL" id="SEM47402.1"/>
    </source>
</evidence>
<dbReference type="InterPro" id="IPR025997">
    <property type="entry name" value="SBP_2_dom"/>
</dbReference>
<dbReference type="InterPro" id="IPR028082">
    <property type="entry name" value="Peripla_BP_I"/>
</dbReference>
<reference evidence="6 7" key="1">
    <citation type="submission" date="2016-10" db="EMBL/GenBank/DDBJ databases">
        <authorList>
            <person name="de Groot N.N."/>
        </authorList>
    </citation>
    <scope>NUCLEOTIDE SEQUENCE [LARGE SCALE GENOMIC DNA]</scope>
    <source>
        <strain evidence="6 7">CGMCC 1.5070</strain>
    </source>
</reference>
<feature type="domain" description="Periplasmic binding protein" evidence="5">
    <location>
        <begin position="51"/>
        <end position="308"/>
    </location>
</feature>
<dbReference type="RefSeq" id="WP_092750647.1">
    <property type="nucleotide sequence ID" value="NZ_FOCG01000001.1"/>
</dbReference>
<name>A0A1H7YMD9_9FIRM</name>
<evidence type="ECO:0000256" key="4">
    <source>
        <dbReference type="SAM" id="SignalP"/>
    </source>
</evidence>
<evidence type="ECO:0000256" key="1">
    <source>
        <dbReference type="ARBA" id="ARBA00004196"/>
    </source>
</evidence>
<dbReference type="STRING" id="474960.SAMN05216180_0134"/>
<dbReference type="PANTHER" id="PTHR46847:SF1">
    <property type="entry name" value="D-ALLOSE-BINDING PERIPLASMIC PROTEIN-RELATED"/>
    <property type="match status" value="1"/>
</dbReference>
<keyword evidence="3 4" id="KW-0732">Signal</keyword>
<dbReference type="SUPFAM" id="SSF53822">
    <property type="entry name" value="Periplasmic binding protein-like I"/>
    <property type="match status" value="1"/>
</dbReference>
<sequence>MKKSIGILLALVLVVSMFAGCGSKPAPSSAAPADSSSAAPSEATAKETIKIALVTKMVDSPYWQTVKRAAEEKAKELGNVEVTHLGPPTEADIDKQVQIIETCINDDYDGIILAACDKDALIAPVQKAKDAGIPVVMIDSGISEPVYDAFLATNNVQAGAECAKLMSDLIGNKGKVAIVNFAAGTQTAIDRETGFTEEIKNNHKDVEIVGVQYCDSDPTKAANQATDFITANPDIKGIWGANDQSAVGVAQAVTEKGKGDSIMVVGFDNSDDIKAGLKSGTIKGTAVQMPTMMGSMGVQIVVDILGGKAPAEKDVDTGVTMVTFENYTRPAMDVILNQ</sequence>
<comment type="subcellular location">
    <subcellularLocation>
        <location evidence="1">Cell envelope</location>
    </subcellularLocation>
</comment>
<dbReference type="GO" id="GO:0030313">
    <property type="term" value="C:cell envelope"/>
    <property type="evidence" value="ECO:0007669"/>
    <property type="project" value="UniProtKB-SubCell"/>
</dbReference>
<comment type="similarity">
    <text evidence="2">Belongs to the bacterial solute-binding protein 2 family.</text>
</comment>
<keyword evidence="7" id="KW-1185">Reference proteome</keyword>
<dbReference type="GO" id="GO:0030246">
    <property type="term" value="F:carbohydrate binding"/>
    <property type="evidence" value="ECO:0007669"/>
    <property type="project" value="UniProtKB-ARBA"/>
</dbReference>
<organism evidence="6 7">
    <name type="scientific">Hydrogenoanaerobacterium saccharovorans</name>
    <dbReference type="NCBI Taxonomy" id="474960"/>
    <lineage>
        <taxon>Bacteria</taxon>
        <taxon>Bacillati</taxon>
        <taxon>Bacillota</taxon>
        <taxon>Clostridia</taxon>
        <taxon>Eubacteriales</taxon>
        <taxon>Oscillospiraceae</taxon>
        <taxon>Hydrogenoanaerobacterium</taxon>
    </lineage>
</organism>
<dbReference type="Pfam" id="PF13407">
    <property type="entry name" value="Peripla_BP_4"/>
    <property type="match status" value="1"/>
</dbReference>